<evidence type="ECO:0000313" key="5">
    <source>
        <dbReference type="Proteomes" id="UP001489509"/>
    </source>
</evidence>
<proteinExistence type="predicted"/>
<evidence type="ECO:0000259" key="3">
    <source>
        <dbReference type="Pfam" id="PF07581"/>
    </source>
</evidence>
<keyword evidence="1" id="KW-1133">Transmembrane helix</keyword>
<name>A0ABV1E4H6_9FIRM</name>
<feature type="chain" id="PRO_5046435661" evidence="2">
    <location>
        <begin position="28"/>
        <end position="779"/>
    </location>
</feature>
<dbReference type="Pfam" id="PF07581">
    <property type="entry name" value="Glug"/>
    <property type="match status" value="1"/>
</dbReference>
<organism evidence="4 5">
    <name type="scientific">Solibaculum intestinale</name>
    <dbReference type="NCBI Taxonomy" id="3133165"/>
    <lineage>
        <taxon>Bacteria</taxon>
        <taxon>Bacillati</taxon>
        <taxon>Bacillota</taxon>
        <taxon>Clostridia</taxon>
        <taxon>Eubacteriales</taxon>
        <taxon>Oscillospiraceae</taxon>
        <taxon>Solibaculum</taxon>
    </lineage>
</organism>
<gene>
    <name evidence="4" type="ORF">WMO26_11085</name>
</gene>
<keyword evidence="5" id="KW-1185">Reference proteome</keyword>
<feature type="transmembrane region" description="Helical" evidence="1">
    <location>
        <begin position="752"/>
        <end position="772"/>
    </location>
</feature>
<keyword evidence="2" id="KW-0732">Signal</keyword>
<evidence type="ECO:0000256" key="1">
    <source>
        <dbReference type="SAM" id="Phobius"/>
    </source>
</evidence>
<protein>
    <submittedName>
        <fullName evidence="4">GLUG motif-containing protein</fullName>
    </submittedName>
</protein>
<comment type="caution">
    <text evidence="4">The sequence shown here is derived from an EMBL/GenBank/DDBJ whole genome shotgun (WGS) entry which is preliminary data.</text>
</comment>
<dbReference type="Gene3D" id="2.160.20.110">
    <property type="match status" value="1"/>
</dbReference>
<feature type="domain" description="GLUG" evidence="3">
    <location>
        <begin position="328"/>
        <end position="348"/>
    </location>
</feature>
<accession>A0ABV1E4H6</accession>
<keyword evidence="1" id="KW-0812">Transmembrane</keyword>
<dbReference type="InterPro" id="IPR011493">
    <property type="entry name" value="GLUG"/>
</dbReference>
<feature type="signal peptide" evidence="2">
    <location>
        <begin position="1"/>
        <end position="27"/>
    </location>
</feature>
<dbReference type="EMBL" id="JBBMFD010000023">
    <property type="protein sequence ID" value="MEQ2441371.1"/>
    <property type="molecule type" value="Genomic_DNA"/>
</dbReference>
<evidence type="ECO:0000313" key="4">
    <source>
        <dbReference type="EMBL" id="MEQ2441371.1"/>
    </source>
</evidence>
<reference evidence="4 5" key="1">
    <citation type="submission" date="2024-03" db="EMBL/GenBank/DDBJ databases">
        <title>Human intestinal bacterial collection.</title>
        <authorList>
            <person name="Pauvert C."/>
            <person name="Hitch T.C.A."/>
            <person name="Clavel T."/>
        </authorList>
    </citation>
    <scope>NUCLEOTIDE SEQUENCE [LARGE SCALE GENOMIC DNA]</scope>
    <source>
        <strain evidence="4 5">CLA-JM-H44</strain>
    </source>
</reference>
<dbReference type="Proteomes" id="UP001489509">
    <property type="component" value="Unassembled WGS sequence"/>
</dbReference>
<dbReference type="RefSeq" id="WP_349220423.1">
    <property type="nucleotide sequence ID" value="NZ_JBBMFD010000023.1"/>
</dbReference>
<evidence type="ECO:0000256" key="2">
    <source>
        <dbReference type="SAM" id="SignalP"/>
    </source>
</evidence>
<sequence length="779" mass="82531">MKQKKLHKKIGALFLAAAIVTVGSSQLVVNADALGTTDAGLPGIEARVGNYAKEVNPSDYFFEVRYVDGAGNPVPGGGNIEFETTGPYSREDIPLPYGYMEVIPAHPGEDWLYPTALEFVDGQWVVTNPVVEIMVEKMASVDIIFKDTDGNILEDLGYTKFYDGEGGGIERVNVPEGYEFVGENTYAVDVTRDADGRLVANPTQVTFVVKVVQGDGSESNPYRIRNAEDLKEFAKTVNDGELAACAELTADIDLNPGVTFYEDGSYQGGTPEQWTTIEDYNGIFNGNGKTIRGLYIDNDSDYQGLFGENTGTIKNLGIIDSYVSAKKYVGSIVGRNGTGVVENCYNKGFVNGESTVGGIAGYTHGTMQNCFNTGNITGSGNTVGGVTGHSVTSLQACYNTGAVTGGADTVGGVAGSAKGIVANCFNTGNVVGTGHFSWETHVGGVVGSCATYGIACKIENCYNAGNVTGNHSVTGGIAGDVNRRGEVVNCYNIGTIKSQAYAGGITGNLSQGTLKLCHNTGAVQAEDPAQAGPVAGKQSGAYTIENTYYLSDTETQDGGKTKEQFASGAVAFLLNEDQSAMVWKQNIDNGEEKDNYPTLSGGDVYKVNQYSTCNKSDTPVEVYSNTDADILGAHRFGDWTTTKEPTCTKAGMKERTCTLCNHKETEELSPLGHHTELKNVKEATCTEEGYTGDQVCSVCGEVVEKGSTVAKIAHNFQNGKCIVCGAPDPSDVPVDGNEGDTDNPNTGESSHFVLWMVLLLSGGMLTGILTALQRKKKVM</sequence>
<keyword evidence="1" id="KW-0472">Membrane</keyword>